<comment type="caution">
    <text evidence="1">The sequence shown here is derived from an EMBL/GenBank/DDBJ whole genome shotgun (WGS) entry which is preliminary data.</text>
</comment>
<protein>
    <submittedName>
        <fullName evidence="1">Uncharacterized protein</fullName>
    </submittedName>
</protein>
<proteinExistence type="predicted"/>
<dbReference type="EMBL" id="BARS01058167">
    <property type="protein sequence ID" value="GAG46068.1"/>
    <property type="molecule type" value="Genomic_DNA"/>
</dbReference>
<feature type="non-terminal residue" evidence="1">
    <location>
        <position position="1"/>
    </location>
</feature>
<evidence type="ECO:0000313" key="1">
    <source>
        <dbReference type="EMBL" id="GAG46068.1"/>
    </source>
</evidence>
<name>X0YBI9_9ZZZZ</name>
<reference evidence="1" key="1">
    <citation type="journal article" date="2014" name="Front. Microbiol.">
        <title>High frequency of phylogenetically diverse reductive dehalogenase-homologous genes in deep subseafloor sedimentary metagenomes.</title>
        <authorList>
            <person name="Kawai M."/>
            <person name="Futagami T."/>
            <person name="Toyoda A."/>
            <person name="Takaki Y."/>
            <person name="Nishi S."/>
            <person name="Hori S."/>
            <person name="Arai W."/>
            <person name="Tsubouchi T."/>
            <person name="Morono Y."/>
            <person name="Uchiyama I."/>
            <person name="Ito T."/>
            <person name="Fujiyama A."/>
            <person name="Inagaki F."/>
            <person name="Takami H."/>
        </authorList>
    </citation>
    <scope>NUCLEOTIDE SEQUENCE</scope>
    <source>
        <strain evidence="1">Expedition CK06-06</strain>
    </source>
</reference>
<dbReference type="AlphaFoldDB" id="X0YBI9"/>
<accession>X0YBI9</accession>
<organism evidence="1">
    <name type="scientific">marine sediment metagenome</name>
    <dbReference type="NCBI Taxonomy" id="412755"/>
    <lineage>
        <taxon>unclassified sequences</taxon>
        <taxon>metagenomes</taxon>
        <taxon>ecological metagenomes</taxon>
    </lineage>
</organism>
<gene>
    <name evidence="1" type="ORF">S01H1_84964</name>
</gene>
<sequence length="97" mass="11847">KWVIDRYAKDYRVPAFPADRSLYMLHGNVAMDYIGMYETLQDDFALICEHLKLPFNNLWPRLKRNKKYNYKDYYTPLTRGLIAEVFREEIEMFGYEY</sequence>